<reference evidence="2" key="1">
    <citation type="submission" date="2022-04" db="EMBL/GenBank/DDBJ databases">
        <title>Mucilaginibacter sp. RS28 isolated from freshwater.</title>
        <authorList>
            <person name="Ko S.-R."/>
        </authorList>
    </citation>
    <scope>NUCLEOTIDE SEQUENCE</scope>
    <source>
        <strain evidence="2">RS28</strain>
    </source>
</reference>
<dbReference type="EMBL" id="JALJEJ010000003">
    <property type="protein sequence ID" value="MCJ8209589.1"/>
    <property type="molecule type" value="Genomic_DNA"/>
</dbReference>
<evidence type="ECO:0000313" key="3">
    <source>
        <dbReference type="Proteomes" id="UP001139450"/>
    </source>
</evidence>
<dbReference type="GO" id="GO:0016787">
    <property type="term" value="F:hydrolase activity"/>
    <property type="evidence" value="ECO:0007669"/>
    <property type="project" value="UniProtKB-ARBA"/>
</dbReference>
<feature type="chain" id="PRO_5040815908" evidence="1">
    <location>
        <begin position="19"/>
        <end position="410"/>
    </location>
</feature>
<evidence type="ECO:0000313" key="2">
    <source>
        <dbReference type="EMBL" id="MCJ8209589.1"/>
    </source>
</evidence>
<dbReference type="Pfam" id="PF01663">
    <property type="entry name" value="Phosphodiest"/>
    <property type="match status" value="1"/>
</dbReference>
<keyword evidence="1" id="KW-0732">Signal</keyword>
<keyword evidence="3" id="KW-1185">Reference proteome</keyword>
<organism evidence="2 3">
    <name type="scientific">Mucilaginibacter straminoryzae</name>
    <dbReference type="NCBI Taxonomy" id="2932774"/>
    <lineage>
        <taxon>Bacteria</taxon>
        <taxon>Pseudomonadati</taxon>
        <taxon>Bacteroidota</taxon>
        <taxon>Sphingobacteriia</taxon>
        <taxon>Sphingobacteriales</taxon>
        <taxon>Sphingobacteriaceae</taxon>
        <taxon>Mucilaginibacter</taxon>
    </lineage>
</organism>
<sequence length="410" mass="46318">MKKLSVLIISLFCLPALAQVKKAVFVIADGIPADVIERLKLPGMQQIINEGAYIRLHVGGDRGTYNETPTISAVGYNSLLTGTWVNKHNVPDNDIKEPNYHYPTIFRLFKDQYPQKKIGVYSSWTDNRTKLVGDNLPQTGQLKVNDFADGYELDTIHFKHDKQRDFMHRIDEQVISKASEAIKTKAPDLSWVYLEYTDDMGHMYGDSPQMEEAVKKLDQQLTSLYQAINYRKKQYHEDWLLVVTTDHGRDEKAGHNHGGQSDRQRTTWMITNNHNLNSYAQSGDAAIVDIMPTLARFLKVNIPDSTRREVDGIPLIGPVSIANAKATYIQGTISLSWSHFTPEGKVKIWGSTTNNVKTGGKDEYFYFGEANVKDGHALVDVKQHPSNFYKIVLQGAYNTVNTWVIVPGTK</sequence>
<name>A0A9X1X1T4_9SPHI</name>
<dbReference type="PANTHER" id="PTHR10151">
    <property type="entry name" value="ECTONUCLEOTIDE PYROPHOSPHATASE/PHOSPHODIESTERASE"/>
    <property type="match status" value="1"/>
</dbReference>
<dbReference type="InterPro" id="IPR017850">
    <property type="entry name" value="Alkaline_phosphatase_core_sf"/>
</dbReference>
<dbReference type="Proteomes" id="UP001139450">
    <property type="component" value="Unassembled WGS sequence"/>
</dbReference>
<proteinExistence type="predicted"/>
<feature type="signal peptide" evidence="1">
    <location>
        <begin position="1"/>
        <end position="18"/>
    </location>
</feature>
<dbReference type="Gene3D" id="3.40.720.10">
    <property type="entry name" value="Alkaline Phosphatase, subunit A"/>
    <property type="match status" value="1"/>
</dbReference>
<protein>
    <submittedName>
        <fullName evidence="2">Alkaline phosphatase family protein</fullName>
    </submittedName>
</protein>
<gene>
    <name evidence="2" type="ORF">MUY27_07700</name>
</gene>
<dbReference type="RefSeq" id="WP_245129425.1">
    <property type="nucleotide sequence ID" value="NZ_JALJEJ010000003.1"/>
</dbReference>
<dbReference type="InterPro" id="IPR002591">
    <property type="entry name" value="Phosphodiest/P_Trfase"/>
</dbReference>
<accession>A0A9X1X1T4</accession>
<comment type="caution">
    <text evidence="2">The sequence shown here is derived from an EMBL/GenBank/DDBJ whole genome shotgun (WGS) entry which is preliminary data.</text>
</comment>
<evidence type="ECO:0000256" key="1">
    <source>
        <dbReference type="SAM" id="SignalP"/>
    </source>
</evidence>
<dbReference type="AlphaFoldDB" id="A0A9X1X1T4"/>
<dbReference type="PANTHER" id="PTHR10151:SF120">
    <property type="entry name" value="BIS(5'-ADENOSYL)-TRIPHOSPHATASE"/>
    <property type="match status" value="1"/>
</dbReference>
<dbReference type="SUPFAM" id="SSF53649">
    <property type="entry name" value="Alkaline phosphatase-like"/>
    <property type="match status" value="1"/>
</dbReference>